<feature type="compositionally biased region" description="Basic and acidic residues" evidence="2">
    <location>
        <begin position="825"/>
        <end position="834"/>
    </location>
</feature>
<dbReference type="InterPro" id="IPR059215">
    <property type="entry name" value="BRCT2_TopBP1-like"/>
</dbReference>
<dbReference type="KEGG" id="trg:TRUGW13939_05456"/>
<feature type="compositionally biased region" description="Basic and acidic residues" evidence="2">
    <location>
        <begin position="516"/>
        <end position="531"/>
    </location>
</feature>
<evidence type="ECO:0000256" key="1">
    <source>
        <dbReference type="ARBA" id="ARBA00022737"/>
    </source>
</evidence>
<dbReference type="GO" id="GO:0007095">
    <property type="term" value="P:mitotic G2 DNA damage checkpoint signaling"/>
    <property type="evidence" value="ECO:0007669"/>
    <property type="project" value="TreeGrafter"/>
</dbReference>
<name>A0A7H8QW92_TALRU</name>
<feature type="compositionally biased region" description="Polar residues" evidence="2">
    <location>
        <begin position="691"/>
        <end position="714"/>
    </location>
</feature>
<feature type="domain" description="BRCT" evidence="3">
    <location>
        <begin position="307"/>
        <end position="408"/>
    </location>
</feature>
<dbReference type="Pfam" id="PF12738">
    <property type="entry name" value="PTCB-BRCT"/>
    <property type="match status" value="3"/>
</dbReference>
<dbReference type="PROSITE" id="PS50172">
    <property type="entry name" value="BRCT"/>
    <property type="match status" value="4"/>
</dbReference>
<feature type="domain" description="BRCT" evidence="3">
    <location>
        <begin position="8"/>
        <end position="81"/>
    </location>
</feature>
<evidence type="ECO:0000259" key="3">
    <source>
        <dbReference type="PROSITE" id="PS50172"/>
    </source>
</evidence>
<feature type="compositionally biased region" description="Basic residues" evidence="2">
    <location>
        <begin position="814"/>
        <end position="824"/>
    </location>
</feature>
<dbReference type="GeneID" id="55992953"/>
<dbReference type="OrthoDB" id="251770at2759"/>
<dbReference type="GO" id="GO:0033314">
    <property type="term" value="P:mitotic DNA replication checkpoint signaling"/>
    <property type="evidence" value="ECO:0007669"/>
    <property type="project" value="TreeGrafter"/>
</dbReference>
<dbReference type="SUPFAM" id="SSF52113">
    <property type="entry name" value="BRCT domain"/>
    <property type="match status" value="4"/>
</dbReference>
<proteinExistence type="predicted"/>
<dbReference type="SMART" id="SM00292">
    <property type="entry name" value="BRCT"/>
    <property type="match status" value="4"/>
</dbReference>
<evidence type="ECO:0000256" key="2">
    <source>
        <dbReference type="SAM" id="MobiDB-lite"/>
    </source>
</evidence>
<feature type="domain" description="BRCT" evidence="3">
    <location>
        <begin position="103"/>
        <end position="192"/>
    </location>
</feature>
<feature type="region of interest" description="Disordered" evidence="2">
    <location>
        <begin position="512"/>
        <end position="623"/>
    </location>
</feature>
<dbReference type="Proteomes" id="UP000509510">
    <property type="component" value="Chromosome III"/>
</dbReference>
<evidence type="ECO:0000313" key="4">
    <source>
        <dbReference type="EMBL" id="QKX58334.1"/>
    </source>
</evidence>
<dbReference type="AlphaFoldDB" id="A0A7H8QW92"/>
<accession>A0A7H8QW92</accession>
<protein>
    <recommendedName>
        <fullName evidence="3">BRCT domain-containing protein</fullName>
    </recommendedName>
</protein>
<dbReference type="EMBL" id="CP055900">
    <property type="protein sequence ID" value="QKX58334.1"/>
    <property type="molecule type" value="Genomic_DNA"/>
</dbReference>
<reference evidence="5" key="1">
    <citation type="submission" date="2020-06" db="EMBL/GenBank/DDBJ databases">
        <title>A chromosome-scale genome assembly of Talaromyces rugulosus W13939.</title>
        <authorList>
            <person name="Wang B."/>
            <person name="Guo L."/>
            <person name="Ye K."/>
            <person name="Wang L."/>
        </authorList>
    </citation>
    <scope>NUCLEOTIDE SEQUENCE [LARGE SCALE GENOMIC DNA]</scope>
    <source>
        <strain evidence="5">W13939</strain>
    </source>
</reference>
<feature type="compositionally biased region" description="Polar residues" evidence="2">
    <location>
        <begin position="658"/>
        <end position="667"/>
    </location>
</feature>
<gene>
    <name evidence="4" type="ORF">TRUGW13939_05456</name>
</gene>
<dbReference type="CDD" id="cd18433">
    <property type="entry name" value="BRCT_Rad4_rpt3"/>
    <property type="match status" value="1"/>
</dbReference>
<feature type="region of interest" description="Disordered" evidence="2">
    <location>
        <begin position="637"/>
        <end position="714"/>
    </location>
</feature>
<feature type="domain" description="BRCT" evidence="3">
    <location>
        <begin position="420"/>
        <end position="506"/>
    </location>
</feature>
<dbReference type="Gene3D" id="3.40.50.10190">
    <property type="entry name" value="BRCT domain"/>
    <property type="match status" value="4"/>
</dbReference>
<organism evidence="4 5">
    <name type="scientific">Talaromyces rugulosus</name>
    <name type="common">Penicillium rugulosum</name>
    <dbReference type="NCBI Taxonomy" id="121627"/>
    <lineage>
        <taxon>Eukaryota</taxon>
        <taxon>Fungi</taxon>
        <taxon>Dikarya</taxon>
        <taxon>Ascomycota</taxon>
        <taxon>Pezizomycotina</taxon>
        <taxon>Eurotiomycetes</taxon>
        <taxon>Eurotiomycetidae</taxon>
        <taxon>Eurotiales</taxon>
        <taxon>Trichocomaceae</taxon>
        <taxon>Talaromyces</taxon>
        <taxon>Talaromyces sect. Islandici</taxon>
    </lineage>
</organism>
<dbReference type="InterPro" id="IPR001357">
    <property type="entry name" value="BRCT_dom"/>
</dbReference>
<keyword evidence="1" id="KW-0677">Repeat</keyword>
<sequence>MADGALKNKEQPLAGIVLCFTSILPEERSKLAEVASQMGAIHKFDLTSDVTHLLVGEINTDKYKFVARERSDVLVLLPKWIEAVREAWMEGGDTNLKVLEQDYKLPTFHGLSICVTGFDDISYRNYLQEAAVANGAIFRKDLTKTVTHLIAQEPSGQKYKFATQWKIKVVTGKWFSDSLERGMVLDETRYDPLLSAEEQGVGAWNRSLPEASSKRGNPTDFGNTRTRKLRRVASSKLGNQNEGIWGDIMGGGFETAERNPSMSTSSKVGDNAAGEETQVISKDKHFGNGDAFDEESTQPFAEQSLKEMNGFLQNCYFLIHGFSSKQIDVLRHHLTMNGAQIVNHINDFSSHKIPKIGEGLYIITSHKIPRSEVPSTDDMAFQCEIVTDLWLERCLDSRAFVSPEAHVTSTPFPRLPIPGFEGMKICSTGFMGLDLLHLSRLVNATGSKYEEFLTSNVSVLICNDQRNVNAEKLRHTLEWNIPAVSADWLWISVNSGQKKAFEPYLVRKPVSQNEAVPKERDIPKLQRHSNEARPSVAGNTEGSRSLPEQNLLRETNERSRSTSHGVQDSFEQRQINGKTDGSVPSGSLSPAKREGDGLAPIATEPLTRDVQEHTTSSRNPSKALEAAMNGFLKQAREFSRTNSTSGDKNPRKRRPNLGRTNSLSSAKNGLLRANSRASSIDTLNEDGYGSAASTETDGKNSVTSKSKLPPNIRTQSFASLSTGSRFTGYIDSPYDENNNDLMGNDDTPAMTQLNYEDPDAMATREEIMRLASRGNVDETRVMEKLNHKASANNPAAAVVVDELPPVPAADHTAGRNRRSRRSAGKQKEADNNIF</sequence>
<dbReference type="CDD" id="cd17740">
    <property type="entry name" value="BRCT_Rad4_rpt1"/>
    <property type="match status" value="1"/>
</dbReference>
<dbReference type="GO" id="GO:0006270">
    <property type="term" value="P:DNA replication initiation"/>
    <property type="evidence" value="ECO:0007669"/>
    <property type="project" value="TreeGrafter"/>
</dbReference>
<feature type="compositionally biased region" description="Polar residues" evidence="2">
    <location>
        <begin position="572"/>
        <end position="588"/>
    </location>
</feature>
<evidence type="ECO:0000313" key="5">
    <source>
        <dbReference type="Proteomes" id="UP000509510"/>
    </source>
</evidence>
<feature type="compositionally biased region" description="Polar residues" evidence="2">
    <location>
        <begin position="537"/>
        <end position="548"/>
    </location>
</feature>
<dbReference type="CDD" id="cd17731">
    <property type="entry name" value="BRCT_TopBP1_rpt2_like"/>
    <property type="match status" value="1"/>
</dbReference>
<feature type="region of interest" description="Disordered" evidence="2">
    <location>
        <begin position="796"/>
        <end position="834"/>
    </location>
</feature>
<keyword evidence="5" id="KW-1185">Reference proteome</keyword>
<dbReference type="RefSeq" id="XP_035344512.1">
    <property type="nucleotide sequence ID" value="XM_035488619.1"/>
</dbReference>
<dbReference type="PANTHER" id="PTHR13561">
    <property type="entry name" value="DNA REPLICATION REGULATOR DPB11-RELATED"/>
    <property type="match status" value="1"/>
</dbReference>
<dbReference type="InterPro" id="IPR036420">
    <property type="entry name" value="BRCT_dom_sf"/>
</dbReference>
<dbReference type="PANTHER" id="PTHR13561:SF20">
    <property type="entry name" value="DNA TOPOISOMERASE 2-BINDING PROTEIN 1"/>
    <property type="match status" value="1"/>
</dbReference>